<reference evidence="4" key="1">
    <citation type="journal article" date="2019" name="Int. J. Syst. Evol. Microbiol.">
        <title>The Global Catalogue of Microorganisms (GCM) 10K type strain sequencing project: providing services to taxonomists for standard genome sequencing and annotation.</title>
        <authorList>
            <consortium name="The Broad Institute Genomics Platform"/>
            <consortium name="The Broad Institute Genome Sequencing Center for Infectious Disease"/>
            <person name="Wu L."/>
            <person name="Ma J."/>
        </authorList>
    </citation>
    <scope>NUCLEOTIDE SEQUENCE [LARGE SCALE GENOMIC DNA]</scope>
    <source>
        <strain evidence="4">JCM 17979</strain>
    </source>
</reference>
<sequence>MRQRRRPPETAVPRQLDTTDPIARETAAERLRLADLYAALSPDQWAAPSLCAGWRVREVVAHVTLPYRHSAFRVLRGIAAARGDFHRFSDRIARTDTARLSDAELLAALRDNVAHPWRPPGGGQAGALSHDVIHGLDVTDPLGLPRPPADRVRHVLDAAGPRALAHFGTDLAGVCLVATDTDVSLGAGPQVVELPAVDLLLRITGRAPFPEGG</sequence>
<keyword evidence="4" id="KW-1185">Reference proteome</keyword>
<dbReference type="Pfam" id="PF11716">
    <property type="entry name" value="MDMPI_N"/>
    <property type="match status" value="1"/>
</dbReference>
<protein>
    <submittedName>
        <fullName evidence="3">Maleylpyruvate isomerase family mycothiol-dependent enzyme</fullName>
    </submittedName>
</protein>
<keyword evidence="3" id="KW-0413">Isomerase</keyword>
<gene>
    <name evidence="3" type="ORF">GCM10023200_02970</name>
</gene>
<dbReference type="GO" id="GO:0016853">
    <property type="term" value="F:isomerase activity"/>
    <property type="evidence" value="ECO:0007669"/>
    <property type="project" value="UniProtKB-KW"/>
</dbReference>
<dbReference type="InterPro" id="IPR017517">
    <property type="entry name" value="Maleyloyr_isom"/>
</dbReference>
<evidence type="ECO:0000259" key="2">
    <source>
        <dbReference type="Pfam" id="PF11716"/>
    </source>
</evidence>
<evidence type="ECO:0000256" key="1">
    <source>
        <dbReference type="SAM" id="MobiDB-lite"/>
    </source>
</evidence>
<dbReference type="Proteomes" id="UP001500928">
    <property type="component" value="Unassembled WGS sequence"/>
</dbReference>
<evidence type="ECO:0000313" key="4">
    <source>
        <dbReference type="Proteomes" id="UP001500928"/>
    </source>
</evidence>
<dbReference type="InterPro" id="IPR034660">
    <property type="entry name" value="DinB/YfiT-like"/>
</dbReference>
<dbReference type="SUPFAM" id="SSF109854">
    <property type="entry name" value="DinB/YfiT-like putative metalloenzymes"/>
    <property type="match status" value="1"/>
</dbReference>
<dbReference type="EMBL" id="BAABHO010000002">
    <property type="protein sequence ID" value="GAA4773925.1"/>
    <property type="molecule type" value="Genomic_DNA"/>
</dbReference>
<accession>A0ABP9A553</accession>
<proteinExistence type="predicted"/>
<feature type="region of interest" description="Disordered" evidence="1">
    <location>
        <begin position="1"/>
        <end position="20"/>
    </location>
</feature>
<organism evidence="3 4">
    <name type="scientific">Actinomycetospora chlora</name>
    <dbReference type="NCBI Taxonomy" id="663608"/>
    <lineage>
        <taxon>Bacteria</taxon>
        <taxon>Bacillati</taxon>
        <taxon>Actinomycetota</taxon>
        <taxon>Actinomycetes</taxon>
        <taxon>Pseudonocardiales</taxon>
        <taxon>Pseudonocardiaceae</taxon>
        <taxon>Actinomycetospora</taxon>
    </lineage>
</organism>
<dbReference type="InterPro" id="IPR024344">
    <property type="entry name" value="MDMPI_metal-binding"/>
</dbReference>
<comment type="caution">
    <text evidence="3">The sequence shown here is derived from an EMBL/GenBank/DDBJ whole genome shotgun (WGS) entry which is preliminary data.</text>
</comment>
<feature type="domain" description="Mycothiol-dependent maleylpyruvate isomerase metal-binding" evidence="2">
    <location>
        <begin position="28"/>
        <end position="114"/>
    </location>
</feature>
<name>A0ABP9A553_9PSEU</name>
<dbReference type="Gene3D" id="1.20.120.450">
    <property type="entry name" value="dinb family like domain"/>
    <property type="match status" value="1"/>
</dbReference>
<dbReference type="NCBIfam" id="TIGR03083">
    <property type="entry name" value="maleylpyruvate isomerase family mycothiol-dependent enzyme"/>
    <property type="match status" value="1"/>
</dbReference>
<evidence type="ECO:0000313" key="3">
    <source>
        <dbReference type="EMBL" id="GAA4773925.1"/>
    </source>
</evidence>